<dbReference type="AlphaFoldDB" id="X1K7W8"/>
<evidence type="ECO:0000313" key="1">
    <source>
        <dbReference type="EMBL" id="GAI03112.1"/>
    </source>
</evidence>
<protein>
    <submittedName>
        <fullName evidence="1">Uncharacterized protein</fullName>
    </submittedName>
</protein>
<accession>X1K7W8</accession>
<gene>
    <name evidence="1" type="ORF">S06H3_16805</name>
</gene>
<comment type="caution">
    <text evidence="1">The sequence shown here is derived from an EMBL/GenBank/DDBJ whole genome shotgun (WGS) entry which is preliminary data.</text>
</comment>
<feature type="non-terminal residue" evidence="1">
    <location>
        <position position="100"/>
    </location>
</feature>
<name>X1K7W8_9ZZZZ</name>
<organism evidence="1">
    <name type="scientific">marine sediment metagenome</name>
    <dbReference type="NCBI Taxonomy" id="412755"/>
    <lineage>
        <taxon>unclassified sequences</taxon>
        <taxon>metagenomes</taxon>
        <taxon>ecological metagenomes</taxon>
    </lineage>
</organism>
<reference evidence="1" key="1">
    <citation type="journal article" date="2014" name="Front. Microbiol.">
        <title>High frequency of phylogenetically diverse reductive dehalogenase-homologous genes in deep subseafloor sedimentary metagenomes.</title>
        <authorList>
            <person name="Kawai M."/>
            <person name="Futagami T."/>
            <person name="Toyoda A."/>
            <person name="Takaki Y."/>
            <person name="Nishi S."/>
            <person name="Hori S."/>
            <person name="Arai W."/>
            <person name="Tsubouchi T."/>
            <person name="Morono Y."/>
            <person name="Uchiyama I."/>
            <person name="Ito T."/>
            <person name="Fujiyama A."/>
            <person name="Inagaki F."/>
            <person name="Takami H."/>
        </authorList>
    </citation>
    <scope>NUCLEOTIDE SEQUENCE</scope>
    <source>
        <strain evidence="1">Expedition CK06-06</strain>
    </source>
</reference>
<proteinExistence type="predicted"/>
<sequence length="100" mass="11717">MQIGPEELLEKDIKEIEINIKETSKINASDTKRVMYLIELYALLKHKYTLDPKGIINDLKKTTFLSFKEVESLERHLKEERYSTSIKQIFSMISQLKGIV</sequence>
<dbReference type="EMBL" id="BARV01008348">
    <property type="protein sequence ID" value="GAI03112.1"/>
    <property type="molecule type" value="Genomic_DNA"/>
</dbReference>